<dbReference type="PANTHER" id="PTHR24220">
    <property type="entry name" value="IMPORT ATP-BINDING PROTEIN"/>
    <property type="match status" value="1"/>
</dbReference>
<dbReference type="GO" id="GO:0022857">
    <property type="term" value="F:transmembrane transporter activity"/>
    <property type="evidence" value="ECO:0007669"/>
    <property type="project" value="TreeGrafter"/>
</dbReference>
<evidence type="ECO:0000256" key="1">
    <source>
        <dbReference type="ARBA" id="ARBA00022741"/>
    </source>
</evidence>
<protein>
    <submittedName>
        <fullName evidence="4">Putative ABC transport system ATP-binding protein</fullName>
    </submittedName>
</protein>
<accession>A0A1A8ZL78</accession>
<dbReference type="EMBL" id="LT594324">
    <property type="protein sequence ID" value="SBT44829.1"/>
    <property type="molecule type" value="Genomic_DNA"/>
</dbReference>
<organism evidence="4 5">
    <name type="scientific">Micromonospora narathiwatensis</name>
    <dbReference type="NCBI Taxonomy" id="299146"/>
    <lineage>
        <taxon>Bacteria</taxon>
        <taxon>Bacillati</taxon>
        <taxon>Actinomycetota</taxon>
        <taxon>Actinomycetes</taxon>
        <taxon>Micromonosporales</taxon>
        <taxon>Micromonosporaceae</taxon>
        <taxon>Micromonospora</taxon>
    </lineage>
</organism>
<dbReference type="SUPFAM" id="SSF52540">
    <property type="entry name" value="P-loop containing nucleoside triphosphate hydrolases"/>
    <property type="match status" value="1"/>
</dbReference>
<dbReference type="Gene3D" id="3.40.50.300">
    <property type="entry name" value="P-loop containing nucleotide triphosphate hydrolases"/>
    <property type="match status" value="1"/>
</dbReference>
<dbReference type="InterPro" id="IPR003439">
    <property type="entry name" value="ABC_transporter-like_ATP-bd"/>
</dbReference>
<dbReference type="GO" id="GO:0005524">
    <property type="term" value="F:ATP binding"/>
    <property type="evidence" value="ECO:0007669"/>
    <property type="project" value="UniProtKB-KW"/>
</dbReference>
<dbReference type="Proteomes" id="UP000198765">
    <property type="component" value="Chromosome I"/>
</dbReference>
<dbReference type="SMART" id="SM00382">
    <property type="entry name" value="AAA"/>
    <property type="match status" value="1"/>
</dbReference>
<evidence type="ECO:0000259" key="3">
    <source>
        <dbReference type="PROSITE" id="PS50893"/>
    </source>
</evidence>
<dbReference type="RefSeq" id="WP_091194092.1">
    <property type="nucleotide sequence ID" value="NZ_LT594324.1"/>
</dbReference>
<feature type="domain" description="ABC transporter" evidence="3">
    <location>
        <begin position="10"/>
        <end position="227"/>
    </location>
</feature>
<evidence type="ECO:0000313" key="4">
    <source>
        <dbReference type="EMBL" id="SBT44829.1"/>
    </source>
</evidence>
<gene>
    <name evidence="4" type="ORF">GA0070621_2172</name>
</gene>
<keyword evidence="2 4" id="KW-0067">ATP-binding</keyword>
<name>A0A1A8ZL78_9ACTN</name>
<dbReference type="InterPro" id="IPR003593">
    <property type="entry name" value="AAA+_ATPase"/>
</dbReference>
<dbReference type="Pfam" id="PF00005">
    <property type="entry name" value="ABC_tran"/>
    <property type="match status" value="1"/>
</dbReference>
<evidence type="ECO:0000313" key="5">
    <source>
        <dbReference type="Proteomes" id="UP000198765"/>
    </source>
</evidence>
<dbReference type="OrthoDB" id="9802264at2"/>
<dbReference type="GO" id="GO:0005886">
    <property type="term" value="C:plasma membrane"/>
    <property type="evidence" value="ECO:0007669"/>
    <property type="project" value="TreeGrafter"/>
</dbReference>
<evidence type="ECO:0000256" key="2">
    <source>
        <dbReference type="ARBA" id="ARBA00022840"/>
    </source>
</evidence>
<keyword evidence="5" id="KW-1185">Reference proteome</keyword>
<sequence>MTGDSSPALVDVQALTHTHGRGAAAVTVLHEITVRIGGGVLVALAGRSGSGKSTLCHLVAGVMAPTAGRVRVKGEPATAVRDWAGVALAPQRLALVGELTVAENVHLPALLRGAPVHPDLLARMDLERIARRPARETSLGEQQRTALARALVLAPDLAVLDEPTAHQDDGHVEQVVAALREAVRRGTTVLVATHDARLIEVADTVLNLHSGRLVPDAVGQGAARHDD</sequence>
<reference evidence="4 5" key="1">
    <citation type="submission" date="2016-06" db="EMBL/GenBank/DDBJ databases">
        <authorList>
            <person name="Kjaerup R.B."/>
            <person name="Dalgaard T.S."/>
            <person name="Juul-Madsen H.R."/>
        </authorList>
    </citation>
    <scope>NUCLEOTIDE SEQUENCE [LARGE SCALE GENOMIC DNA]</scope>
    <source>
        <strain evidence="4 5">DSM 45248</strain>
    </source>
</reference>
<proteinExistence type="predicted"/>
<dbReference type="InterPro" id="IPR027417">
    <property type="entry name" value="P-loop_NTPase"/>
</dbReference>
<dbReference type="PATRIC" id="fig|299146.4.peg.2243"/>
<dbReference type="InterPro" id="IPR015854">
    <property type="entry name" value="ABC_transpr_LolD-like"/>
</dbReference>
<dbReference type="GO" id="GO:0016887">
    <property type="term" value="F:ATP hydrolysis activity"/>
    <property type="evidence" value="ECO:0007669"/>
    <property type="project" value="InterPro"/>
</dbReference>
<keyword evidence="1" id="KW-0547">Nucleotide-binding</keyword>
<dbReference type="PROSITE" id="PS50893">
    <property type="entry name" value="ABC_TRANSPORTER_2"/>
    <property type="match status" value="1"/>
</dbReference>
<dbReference type="AlphaFoldDB" id="A0A1A8ZL78"/>